<feature type="signal peptide" evidence="1">
    <location>
        <begin position="1"/>
        <end position="27"/>
    </location>
</feature>
<gene>
    <name evidence="2" type="ORF">E1263_00990</name>
</gene>
<feature type="chain" id="PRO_5039209499" evidence="1">
    <location>
        <begin position="28"/>
        <end position="175"/>
    </location>
</feature>
<name>A0A4R4ZY03_9ACTN</name>
<proteinExistence type="predicted"/>
<accession>A0A4R4ZY03</accession>
<dbReference type="EMBL" id="SMKX01000002">
    <property type="protein sequence ID" value="TDD63234.1"/>
    <property type="molecule type" value="Genomic_DNA"/>
</dbReference>
<reference evidence="2 3" key="1">
    <citation type="submission" date="2019-03" db="EMBL/GenBank/DDBJ databases">
        <title>Draft genome sequences of novel Actinobacteria.</title>
        <authorList>
            <person name="Sahin N."/>
            <person name="Ay H."/>
            <person name="Saygin H."/>
        </authorList>
    </citation>
    <scope>NUCLEOTIDE SEQUENCE [LARGE SCALE GENOMIC DNA]</scope>
    <source>
        <strain evidence="2 3">JCM 13523</strain>
    </source>
</reference>
<keyword evidence="1" id="KW-0732">Signal</keyword>
<organism evidence="2 3">
    <name type="scientific">Kribbella antibiotica</name>
    <dbReference type="NCBI Taxonomy" id="190195"/>
    <lineage>
        <taxon>Bacteria</taxon>
        <taxon>Bacillati</taxon>
        <taxon>Actinomycetota</taxon>
        <taxon>Actinomycetes</taxon>
        <taxon>Propionibacteriales</taxon>
        <taxon>Kribbellaceae</taxon>
        <taxon>Kribbella</taxon>
    </lineage>
</organism>
<dbReference type="AlphaFoldDB" id="A0A4R4ZY03"/>
<protein>
    <submittedName>
        <fullName evidence="2">Stress protein</fullName>
    </submittedName>
</protein>
<keyword evidence="3" id="KW-1185">Reference proteome</keyword>
<comment type="caution">
    <text evidence="2">The sequence shown here is derived from an EMBL/GenBank/DDBJ whole genome shotgun (WGS) entry which is preliminary data.</text>
</comment>
<evidence type="ECO:0000313" key="2">
    <source>
        <dbReference type="EMBL" id="TDD63234.1"/>
    </source>
</evidence>
<sequence length="175" mass="18904">MKRTTFAAAFLLASATFLGAAALPASAVSQAAVSQAAVSEPTGSVSVAAPAKAQGDGITVSIARDEIGAGFEIAKQISALDIKQSYASFTQKSVDIAFNQAGRRYNVMIFNLDQGYDHRLAGVKVYASVRFAEIYYGLWVLEEGSFANTGDGGYRNWAYYGWFDRRGQTVFFRRP</sequence>
<dbReference type="OrthoDB" id="5195614at2"/>
<dbReference type="Proteomes" id="UP000295124">
    <property type="component" value="Unassembled WGS sequence"/>
</dbReference>
<evidence type="ECO:0000313" key="3">
    <source>
        <dbReference type="Proteomes" id="UP000295124"/>
    </source>
</evidence>
<evidence type="ECO:0000256" key="1">
    <source>
        <dbReference type="SAM" id="SignalP"/>
    </source>
</evidence>
<dbReference type="RefSeq" id="WP_132164285.1">
    <property type="nucleotide sequence ID" value="NZ_SMKX01000002.1"/>
</dbReference>